<sequence length="32" mass="3689">MSRREQPRASDKQTTDNEQTMSVRRHTGARTG</sequence>
<feature type="compositionally biased region" description="Basic residues" evidence="1">
    <location>
        <begin position="23"/>
        <end position="32"/>
    </location>
</feature>
<evidence type="ECO:0000313" key="2">
    <source>
        <dbReference type="EMBL" id="AEH09422.1"/>
    </source>
</evidence>
<feature type="region of interest" description="Disordered" evidence="1">
    <location>
        <begin position="1"/>
        <end position="32"/>
    </location>
</feature>
<name>F8AXE2_9ACTN</name>
<dbReference type="KEGG" id="fsy:FsymDg_1996"/>
<reference evidence="2 3" key="1">
    <citation type="submission" date="2011-05" db="EMBL/GenBank/DDBJ databases">
        <title>Complete sequence of chromosome of Frankia symbiont of Datisca glomerata.</title>
        <authorList>
            <consortium name="US DOE Joint Genome Institute"/>
            <person name="Lucas S."/>
            <person name="Han J."/>
            <person name="Lapidus A."/>
            <person name="Cheng J.-F."/>
            <person name="Goodwin L."/>
            <person name="Pitluck S."/>
            <person name="Peters L."/>
            <person name="Mikhailova N."/>
            <person name="Chertkov O."/>
            <person name="Teshima H."/>
            <person name="Han C."/>
            <person name="Tapia R."/>
            <person name="Land M."/>
            <person name="Hauser L."/>
            <person name="Kyrpides N."/>
            <person name="Ivanova N."/>
            <person name="Pagani I."/>
            <person name="Berry A."/>
            <person name="Pawlowski K."/>
            <person name="Persson T."/>
            <person name="Vanden Heuvel B."/>
            <person name="Benson D."/>
            <person name="Woyke T."/>
        </authorList>
    </citation>
    <scope>NUCLEOTIDE SEQUENCE [LARGE SCALE GENOMIC DNA]</scope>
    <source>
        <strain evidence="3">4085684</strain>
    </source>
</reference>
<gene>
    <name evidence="2" type="ordered locus">FsymDg_1996</name>
</gene>
<dbReference type="HOGENOM" id="CLU_3389579_0_0_11"/>
<organism evidence="2 3">
    <name type="scientific">Candidatus Protofrankia datiscae</name>
    <dbReference type="NCBI Taxonomy" id="2716812"/>
    <lineage>
        <taxon>Bacteria</taxon>
        <taxon>Bacillati</taxon>
        <taxon>Actinomycetota</taxon>
        <taxon>Actinomycetes</taxon>
        <taxon>Frankiales</taxon>
        <taxon>Frankiaceae</taxon>
        <taxon>Protofrankia</taxon>
    </lineage>
</organism>
<accession>F8AXE2</accession>
<keyword evidence="3" id="KW-1185">Reference proteome</keyword>
<proteinExistence type="predicted"/>
<dbReference type="Proteomes" id="UP000001549">
    <property type="component" value="Chromosome"/>
</dbReference>
<protein>
    <submittedName>
        <fullName evidence="2">Uncharacterized protein</fullName>
    </submittedName>
</protein>
<dbReference type="EMBL" id="CP002801">
    <property type="protein sequence ID" value="AEH09422.1"/>
    <property type="molecule type" value="Genomic_DNA"/>
</dbReference>
<dbReference type="AlphaFoldDB" id="F8AXE2"/>
<evidence type="ECO:0000313" key="3">
    <source>
        <dbReference type="Proteomes" id="UP000001549"/>
    </source>
</evidence>
<feature type="compositionally biased region" description="Basic and acidic residues" evidence="1">
    <location>
        <begin position="1"/>
        <end position="15"/>
    </location>
</feature>
<evidence type="ECO:0000256" key="1">
    <source>
        <dbReference type="SAM" id="MobiDB-lite"/>
    </source>
</evidence>